<evidence type="ECO:0000313" key="4">
    <source>
        <dbReference type="Proteomes" id="UP000243180"/>
    </source>
</evidence>
<evidence type="ECO:0000256" key="1">
    <source>
        <dbReference type="SAM" id="Phobius"/>
    </source>
</evidence>
<dbReference type="InterPro" id="IPR009936">
    <property type="entry name" value="DUF1468"/>
</dbReference>
<feature type="transmembrane region" description="Helical" evidence="1">
    <location>
        <begin position="94"/>
        <end position="127"/>
    </location>
</feature>
<feature type="domain" description="DUF1468" evidence="2">
    <location>
        <begin position="23"/>
        <end position="161"/>
    </location>
</feature>
<protein>
    <recommendedName>
        <fullName evidence="2">DUF1468 domain-containing protein</fullName>
    </recommendedName>
</protein>
<organism evidence="3 4">
    <name type="scientific">Sulfuricaulis limicola</name>
    <dbReference type="NCBI Taxonomy" id="1620215"/>
    <lineage>
        <taxon>Bacteria</taxon>
        <taxon>Pseudomonadati</taxon>
        <taxon>Pseudomonadota</taxon>
        <taxon>Gammaproteobacteria</taxon>
        <taxon>Acidiferrobacterales</taxon>
        <taxon>Acidiferrobacteraceae</taxon>
        <taxon>Sulfuricaulis</taxon>
    </lineage>
</organism>
<dbReference type="KEGG" id="slim:SCL_0432"/>
<dbReference type="EMBL" id="AP014879">
    <property type="protein sequence ID" value="BAV32754.1"/>
    <property type="molecule type" value="Genomic_DNA"/>
</dbReference>
<keyword evidence="1" id="KW-0812">Transmembrane</keyword>
<gene>
    <name evidence="3" type="ORF">SCL_0432</name>
</gene>
<dbReference type="AlphaFoldDB" id="A0A1B4XD66"/>
<keyword evidence="1" id="KW-1133">Transmembrane helix</keyword>
<dbReference type="Pfam" id="PF07331">
    <property type="entry name" value="TctB"/>
    <property type="match status" value="1"/>
</dbReference>
<evidence type="ECO:0000313" key="3">
    <source>
        <dbReference type="EMBL" id="BAV32754.1"/>
    </source>
</evidence>
<reference evidence="3 4" key="1">
    <citation type="submission" date="2015-05" db="EMBL/GenBank/DDBJ databases">
        <title>Complete genome sequence of a sulfur-oxidizing gammaproteobacterium strain HA5.</title>
        <authorList>
            <person name="Miura A."/>
            <person name="Kojima H."/>
            <person name="Fukui M."/>
        </authorList>
    </citation>
    <scope>NUCLEOTIDE SEQUENCE [LARGE SCALE GENOMIC DNA]</scope>
    <source>
        <strain evidence="3 4">HA5</strain>
    </source>
</reference>
<accession>A0A1B4XD66</accession>
<dbReference type="OrthoDB" id="6183775at2"/>
<dbReference type="InParanoid" id="A0A1B4XD66"/>
<name>A0A1B4XD66_9GAMM</name>
<feature type="transmembrane region" description="Helical" evidence="1">
    <location>
        <begin position="20"/>
        <end position="36"/>
    </location>
</feature>
<feature type="transmembrane region" description="Helical" evidence="1">
    <location>
        <begin position="56"/>
        <end position="73"/>
    </location>
</feature>
<sequence length="171" mass="18757">MSDDGHHESGAHRGVSTKTMEIVVALLTLALGLVVIYDSRRVGAGWAEDGPQAGYFPFYIGIILCFASAWTLWQTLFSGKAAAGVFVSHKKLRLVLSVFVPAVIYVAATWFIGIYVASAAFIGVFMYWHGRFAWSRIVPVSLSVPVAMFLLFEVWFLVPLPKGPLEALIGY</sequence>
<keyword evidence="4" id="KW-1185">Reference proteome</keyword>
<feature type="transmembrane region" description="Helical" evidence="1">
    <location>
        <begin position="133"/>
        <end position="158"/>
    </location>
</feature>
<evidence type="ECO:0000259" key="2">
    <source>
        <dbReference type="Pfam" id="PF07331"/>
    </source>
</evidence>
<dbReference type="Proteomes" id="UP000243180">
    <property type="component" value="Chromosome"/>
</dbReference>
<dbReference type="RefSeq" id="WP_096359560.1">
    <property type="nucleotide sequence ID" value="NZ_AP014879.1"/>
</dbReference>
<proteinExistence type="predicted"/>
<keyword evidence="1" id="KW-0472">Membrane</keyword>